<evidence type="ECO:0000256" key="3">
    <source>
        <dbReference type="ARBA" id="ARBA00022692"/>
    </source>
</evidence>
<proteinExistence type="predicted"/>
<keyword evidence="4 7" id="KW-1133">Transmembrane helix</keyword>
<dbReference type="PANTHER" id="PTHR23506">
    <property type="entry name" value="GH10249P"/>
    <property type="match status" value="1"/>
</dbReference>
<name>A0AAN6WPM2_9PEZI</name>
<comment type="subcellular location">
    <subcellularLocation>
        <location evidence="1">Membrane</location>
        <topology evidence="1">Multi-pass membrane protein</topology>
    </subcellularLocation>
</comment>
<evidence type="ECO:0000313" key="9">
    <source>
        <dbReference type="EMBL" id="KAK4185729.1"/>
    </source>
</evidence>
<evidence type="ECO:0000256" key="7">
    <source>
        <dbReference type="SAM" id="Phobius"/>
    </source>
</evidence>
<dbReference type="GO" id="GO:0022857">
    <property type="term" value="F:transmembrane transporter activity"/>
    <property type="evidence" value="ECO:0007669"/>
    <property type="project" value="InterPro"/>
</dbReference>
<feature type="compositionally biased region" description="Low complexity" evidence="6">
    <location>
        <begin position="366"/>
        <end position="377"/>
    </location>
</feature>
<keyword evidence="5 7" id="KW-0472">Membrane</keyword>
<feature type="region of interest" description="Disordered" evidence="6">
    <location>
        <begin position="792"/>
        <end position="811"/>
    </location>
</feature>
<feature type="transmembrane region" description="Helical" evidence="7">
    <location>
        <begin position="266"/>
        <end position="290"/>
    </location>
</feature>
<feature type="transmembrane region" description="Helical" evidence="7">
    <location>
        <begin position="572"/>
        <end position="593"/>
    </location>
</feature>
<feature type="transmembrane region" description="Helical" evidence="7">
    <location>
        <begin position="297"/>
        <end position="317"/>
    </location>
</feature>
<dbReference type="InterPro" id="IPR020846">
    <property type="entry name" value="MFS_dom"/>
</dbReference>
<dbReference type="SUPFAM" id="SSF103473">
    <property type="entry name" value="MFS general substrate transporter"/>
    <property type="match status" value="1"/>
</dbReference>
<dbReference type="Proteomes" id="UP001302126">
    <property type="component" value="Unassembled WGS sequence"/>
</dbReference>
<evidence type="ECO:0000256" key="1">
    <source>
        <dbReference type="ARBA" id="ARBA00004141"/>
    </source>
</evidence>
<evidence type="ECO:0000256" key="4">
    <source>
        <dbReference type="ARBA" id="ARBA00022989"/>
    </source>
</evidence>
<dbReference type="Gene3D" id="1.20.1250.20">
    <property type="entry name" value="MFS general substrate transporter like domains"/>
    <property type="match status" value="2"/>
</dbReference>
<protein>
    <submittedName>
        <fullName evidence="9">Major facilitator superfamily domain-containing protein</fullName>
    </submittedName>
</protein>
<feature type="transmembrane region" description="Helical" evidence="7">
    <location>
        <begin position="203"/>
        <end position="222"/>
    </location>
</feature>
<reference evidence="9" key="1">
    <citation type="journal article" date="2023" name="Mol. Phylogenet. Evol.">
        <title>Genome-scale phylogeny and comparative genomics of the fungal order Sordariales.</title>
        <authorList>
            <person name="Hensen N."/>
            <person name="Bonometti L."/>
            <person name="Westerberg I."/>
            <person name="Brannstrom I.O."/>
            <person name="Guillou S."/>
            <person name="Cros-Aarteil S."/>
            <person name="Calhoun S."/>
            <person name="Haridas S."/>
            <person name="Kuo A."/>
            <person name="Mondo S."/>
            <person name="Pangilinan J."/>
            <person name="Riley R."/>
            <person name="LaButti K."/>
            <person name="Andreopoulos B."/>
            <person name="Lipzen A."/>
            <person name="Chen C."/>
            <person name="Yan M."/>
            <person name="Daum C."/>
            <person name="Ng V."/>
            <person name="Clum A."/>
            <person name="Steindorff A."/>
            <person name="Ohm R.A."/>
            <person name="Martin F."/>
            <person name="Silar P."/>
            <person name="Natvig D.O."/>
            <person name="Lalanne C."/>
            <person name="Gautier V."/>
            <person name="Ament-Velasquez S.L."/>
            <person name="Kruys A."/>
            <person name="Hutchinson M.I."/>
            <person name="Powell A.J."/>
            <person name="Barry K."/>
            <person name="Miller A.N."/>
            <person name="Grigoriev I.V."/>
            <person name="Debuchy R."/>
            <person name="Gladieux P."/>
            <person name="Hiltunen Thoren M."/>
            <person name="Johannesson H."/>
        </authorList>
    </citation>
    <scope>NUCLEOTIDE SEQUENCE</scope>
    <source>
        <strain evidence="9">PSN309</strain>
    </source>
</reference>
<feature type="transmembrane region" description="Helical" evidence="7">
    <location>
        <begin position="174"/>
        <end position="197"/>
    </location>
</feature>
<dbReference type="InterPro" id="IPR011701">
    <property type="entry name" value="MFS"/>
</dbReference>
<evidence type="ECO:0000313" key="10">
    <source>
        <dbReference type="Proteomes" id="UP001302126"/>
    </source>
</evidence>
<dbReference type="GO" id="GO:0016020">
    <property type="term" value="C:membrane"/>
    <property type="evidence" value="ECO:0007669"/>
    <property type="project" value="UniProtKB-SubCell"/>
</dbReference>
<reference evidence="9" key="2">
    <citation type="submission" date="2023-05" db="EMBL/GenBank/DDBJ databases">
        <authorList>
            <consortium name="Lawrence Berkeley National Laboratory"/>
            <person name="Steindorff A."/>
            <person name="Hensen N."/>
            <person name="Bonometti L."/>
            <person name="Westerberg I."/>
            <person name="Brannstrom I.O."/>
            <person name="Guillou S."/>
            <person name="Cros-Aarteil S."/>
            <person name="Calhoun S."/>
            <person name="Haridas S."/>
            <person name="Kuo A."/>
            <person name="Mondo S."/>
            <person name="Pangilinan J."/>
            <person name="Riley R."/>
            <person name="Labutti K."/>
            <person name="Andreopoulos B."/>
            <person name="Lipzen A."/>
            <person name="Chen C."/>
            <person name="Yanf M."/>
            <person name="Daum C."/>
            <person name="Ng V."/>
            <person name="Clum A."/>
            <person name="Ohm R."/>
            <person name="Martin F."/>
            <person name="Silar P."/>
            <person name="Natvig D."/>
            <person name="Lalanne C."/>
            <person name="Gautier V."/>
            <person name="Ament-Velasquez S.L."/>
            <person name="Kruys A."/>
            <person name="Hutchinson M.I."/>
            <person name="Powell A.J."/>
            <person name="Barry K."/>
            <person name="Miller A.N."/>
            <person name="Grigoriev I.V."/>
            <person name="Debuchy R."/>
            <person name="Gladieux P."/>
            <person name="Thoren M.H."/>
            <person name="Johannesson H."/>
        </authorList>
    </citation>
    <scope>NUCLEOTIDE SEQUENCE</scope>
    <source>
        <strain evidence="9">PSN309</strain>
    </source>
</reference>
<dbReference type="PANTHER" id="PTHR23506:SF23">
    <property type="entry name" value="GH10249P"/>
    <property type="match status" value="1"/>
</dbReference>
<dbReference type="AlphaFoldDB" id="A0AAN6WPM2"/>
<evidence type="ECO:0000259" key="8">
    <source>
        <dbReference type="PROSITE" id="PS50850"/>
    </source>
</evidence>
<feature type="transmembrane region" description="Helical" evidence="7">
    <location>
        <begin position="132"/>
        <end position="154"/>
    </location>
</feature>
<dbReference type="InterPro" id="IPR036259">
    <property type="entry name" value="MFS_trans_sf"/>
</dbReference>
<feature type="region of interest" description="Disordered" evidence="6">
    <location>
        <begin position="619"/>
        <end position="656"/>
    </location>
</feature>
<feature type="compositionally biased region" description="Low complexity" evidence="6">
    <location>
        <begin position="8"/>
        <end position="31"/>
    </location>
</feature>
<evidence type="ECO:0000256" key="5">
    <source>
        <dbReference type="ARBA" id="ARBA00023136"/>
    </source>
</evidence>
<evidence type="ECO:0000256" key="6">
    <source>
        <dbReference type="SAM" id="MobiDB-lite"/>
    </source>
</evidence>
<dbReference type="InterPro" id="IPR050930">
    <property type="entry name" value="MFS_Vesicular_Transporter"/>
</dbReference>
<feature type="region of interest" description="Disordered" evidence="6">
    <location>
        <begin position="1"/>
        <end position="124"/>
    </location>
</feature>
<feature type="compositionally biased region" description="Polar residues" evidence="6">
    <location>
        <begin position="113"/>
        <end position="124"/>
    </location>
</feature>
<dbReference type="PROSITE" id="PS50850">
    <property type="entry name" value="MFS"/>
    <property type="match status" value="1"/>
</dbReference>
<evidence type="ECO:0000256" key="2">
    <source>
        <dbReference type="ARBA" id="ARBA00022448"/>
    </source>
</evidence>
<dbReference type="EMBL" id="MU864441">
    <property type="protein sequence ID" value="KAK4185729.1"/>
    <property type="molecule type" value="Genomic_DNA"/>
</dbReference>
<keyword evidence="3 7" id="KW-0812">Transmembrane</keyword>
<feature type="domain" description="Major facilitator superfamily (MFS) profile" evidence="8">
    <location>
        <begin position="132"/>
        <end position="592"/>
    </location>
</feature>
<accession>A0AAN6WPM2</accession>
<organism evidence="9 10">
    <name type="scientific">Podospora australis</name>
    <dbReference type="NCBI Taxonomy" id="1536484"/>
    <lineage>
        <taxon>Eukaryota</taxon>
        <taxon>Fungi</taxon>
        <taxon>Dikarya</taxon>
        <taxon>Ascomycota</taxon>
        <taxon>Pezizomycotina</taxon>
        <taxon>Sordariomycetes</taxon>
        <taxon>Sordariomycetidae</taxon>
        <taxon>Sordariales</taxon>
        <taxon>Podosporaceae</taxon>
        <taxon>Podospora</taxon>
    </lineage>
</organism>
<feature type="transmembrane region" description="Helical" evidence="7">
    <location>
        <begin position="433"/>
        <end position="452"/>
    </location>
</feature>
<keyword evidence="10" id="KW-1185">Reference proteome</keyword>
<feature type="transmembrane region" description="Helical" evidence="7">
    <location>
        <begin position="234"/>
        <end position="254"/>
    </location>
</feature>
<feature type="transmembrane region" description="Helical" evidence="7">
    <location>
        <begin position="397"/>
        <end position="421"/>
    </location>
</feature>
<feature type="region of interest" description="Disordered" evidence="6">
    <location>
        <begin position="337"/>
        <end position="377"/>
    </location>
</feature>
<comment type="caution">
    <text evidence="9">The sequence shown here is derived from an EMBL/GenBank/DDBJ whole genome shotgun (WGS) entry which is preliminary data.</text>
</comment>
<feature type="transmembrane region" description="Helical" evidence="7">
    <location>
        <begin position="464"/>
        <end position="484"/>
    </location>
</feature>
<sequence length="831" mass="86799">MDQQTSIAADPAEGPAAAAAAVAVAAEEGSATPTKTSNDGGVPKPRQEVSPITEEARQSSIHPGDAGIDPQVLSSDSPHAIPGPSTDAREEAVIPTSETFPGSLAMNPGSPPEQRQGNGAGTNAQTTSSATMYFLVALAKFAAFTDVFLSGLLVPLVPTILERQVKVPHEHVQVWASVFIAAYGGAFAVVSPLMPFLTRQGPLIWVILIGGLGCAGAAFALIQTSSTLYPLILARALQGLSAAATTGTCSGMLATAAGTNGGAITLSWITTALIQSTALATGPVIAAYLYDYVDKNAVFYLAYALITSNVLLSLIAAKVIPYGQLSAATQHSASPAAGGYGTITPDTEHPPSSPRNGQRRRDSPSRSRSPMSVASAKSARSSVSTVLPEPLSWTPRLLVAAYGYLVIGVITTALQTVLPLFVERHFHWSVSNIGLMFVPLAVPAVLVGPLAGLFATRVPRSTRFLVSIGFAAAVPSLWSLGSFIGLAENTMALKQAFFVSLASLSLAFGLIGDPLIKEITTIVGPSVTNDPLSAAAQATSIPNVVNAWGSLVGPLLAGAIRWICGWETLTQALAVLCGFTSIVVFLFLQGLLGSSHAESGRHRGEPIDDEESAPLLANARPAGSRQGSHKNKKGASPMPLKGALKTSHSGKKSGHLRHFSVDNMSVATTAGPGSVDSGTPHVRFQAALEDPEGLTTKRPPTRESIRAAAERRYLMREAPHAPSTDPLLAAGSRYVLDEERSIVPEGERPKRHVVVFPEGEAPPELLERHRHHIVAINALDGTAQMVSAKSTEDHAVSVTEEAGDDQPEFSEATSRRYVVVVVEEGDDAPSP</sequence>
<keyword evidence="2" id="KW-0813">Transport</keyword>
<dbReference type="Pfam" id="PF07690">
    <property type="entry name" value="MFS_1"/>
    <property type="match status" value="1"/>
</dbReference>
<gene>
    <name evidence="9" type="ORF">QBC35DRAFT_502984</name>
</gene>